<keyword evidence="2" id="KW-1185">Reference proteome</keyword>
<evidence type="ECO:0000313" key="1">
    <source>
        <dbReference type="EMBL" id="GBG34545.1"/>
    </source>
</evidence>
<dbReference type="InParanoid" id="A0A2R5GVF3"/>
<organism evidence="1 2">
    <name type="scientific">Hondaea fermentalgiana</name>
    <dbReference type="NCBI Taxonomy" id="2315210"/>
    <lineage>
        <taxon>Eukaryota</taxon>
        <taxon>Sar</taxon>
        <taxon>Stramenopiles</taxon>
        <taxon>Bigyra</taxon>
        <taxon>Labyrinthulomycetes</taxon>
        <taxon>Thraustochytrida</taxon>
        <taxon>Thraustochytriidae</taxon>
        <taxon>Hondaea</taxon>
    </lineage>
</organism>
<dbReference type="AlphaFoldDB" id="A0A2R5GVF3"/>
<dbReference type="EMBL" id="BEYU01000199">
    <property type="protein sequence ID" value="GBG34545.1"/>
    <property type="molecule type" value="Genomic_DNA"/>
</dbReference>
<dbReference type="InterPro" id="IPR046509">
    <property type="entry name" value="DUF6687"/>
</dbReference>
<dbReference type="Proteomes" id="UP000241890">
    <property type="component" value="Unassembled WGS sequence"/>
</dbReference>
<protein>
    <submittedName>
        <fullName evidence="1">Uncharacterized protein</fullName>
    </submittedName>
</protein>
<gene>
    <name evidence="1" type="ORF">FCC1311_107692</name>
</gene>
<accession>A0A2R5GVF3</accession>
<sequence>MEMARETKTATLAAVAVSAAAVLGVAAMLARRKRGREEVKRFVKFKDVAGDAENPSRNVLAVDCEARKVENCLTHHRCAFKLKPAAIRGDSSTDLVLEALRQNHEILDRADFVTCNHFDIDAFTCVLALVSPRERVLANEAVFRETARIGDFRELDIERLKAGDENVRRGLELCCFLNTLERREFARPFEDGSDPLKWDMFLEDPRVWDIIEGRGHLHRDADWGQEFDRVLSDCASIRRVQHFPDLGLVVIEAPEPVHYYALFSGNPEDVVLALYDGNRYELEQRYSTYVELCSRPVLPRVCLTHLAKMLSKLTGESWHANRFTDSGPLMRIDKPEKNLNKAERYGHPYERPIYASKLDADQMLRAVQAYLTFGLDNAGITGPVPAQDLSWSKLHELNGSIDWSNLALEPIAA</sequence>
<dbReference type="Pfam" id="PF20392">
    <property type="entry name" value="DUF6687"/>
    <property type="match status" value="1"/>
</dbReference>
<reference evidence="1 2" key="1">
    <citation type="submission" date="2017-12" db="EMBL/GenBank/DDBJ databases">
        <title>Sequencing, de novo assembly and annotation of complete genome of a new Thraustochytrid species, strain FCC1311.</title>
        <authorList>
            <person name="Sedici K."/>
            <person name="Godart F."/>
            <person name="Aiese Cigliano R."/>
            <person name="Sanseverino W."/>
            <person name="Barakat M."/>
            <person name="Ortet P."/>
            <person name="Marechal E."/>
            <person name="Cagnac O."/>
            <person name="Amato A."/>
        </authorList>
    </citation>
    <scope>NUCLEOTIDE SEQUENCE [LARGE SCALE GENOMIC DNA]</scope>
</reference>
<proteinExistence type="predicted"/>
<name>A0A2R5GVF3_9STRA</name>
<dbReference type="OrthoDB" id="26679at2759"/>
<comment type="caution">
    <text evidence="1">The sequence shown here is derived from an EMBL/GenBank/DDBJ whole genome shotgun (WGS) entry which is preliminary data.</text>
</comment>
<evidence type="ECO:0000313" key="2">
    <source>
        <dbReference type="Proteomes" id="UP000241890"/>
    </source>
</evidence>